<gene>
    <name evidence="3" type="ORF">GR167_17525</name>
</gene>
<name>A0A6L8LM44_9RHOB</name>
<keyword evidence="4" id="KW-1185">Reference proteome</keyword>
<accession>A0A6L8LM44</accession>
<feature type="region of interest" description="Disordered" evidence="1">
    <location>
        <begin position="165"/>
        <end position="186"/>
    </location>
</feature>
<organism evidence="3 4">
    <name type="scientific">Thalassovita mangrovi</name>
    <dbReference type="NCBI Taxonomy" id="2692236"/>
    <lineage>
        <taxon>Bacteria</taxon>
        <taxon>Pseudomonadati</taxon>
        <taxon>Pseudomonadota</taxon>
        <taxon>Alphaproteobacteria</taxon>
        <taxon>Rhodobacterales</taxon>
        <taxon>Roseobacteraceae</taxon>
        <taxon>Thalassovita</taxon>
    </lineage>
</organism>
<feature type="signal peptide" evidence="2">
    <location>
        <begin position="1"/>
        <end position="38"/>
    </location>
</feature>
<dbReference type="EMBL" id="WWEN01000009">
    <property type="protein sequence ID" value="MYM57121.1"/>
    <property type="molecule type" value="Genomic_DNA"/>
</dbReference>
<protein>
    <recommendedName>
        <fullName evidence="5">Phosphodiester glycosidase domain-containing protein</fullName>
    </recommendedName>
</protein>
<proteinExistence type="predicted"/>
<feature type="chain" id="PRO_5027091759" description="Phosphodiester glycosidase domain-containing protein" evidence="2">
    <location>
        <begin position="39"/>
        <end position="533"/>
    </location>
</feature>
<evidence type="ECO:0000256" key="2">
    <source>
        <dbReference type="SAM" id="SignalP"/>
    </source>
</evidence>
<evidence type="ECO:0000256" key="1">
    <source>
        <dbReference type="SAM" id="MobiDB-lite"/>
    </source>
</evidence>
<dbReference type="RefSeq" id="WP_160975031.1">
    <property type="nucleotide sequence ID" value="NZ_WWEN01000009.1"/>
</dbReference>
<comment type="caution">
    <text evidence="3">The sequence shown here is derived from an EMBL/GenBank/DDBJ whole genome shotgun (WGS) entry which is preliminary data.</text>
</comment>
<sequence length="533" mass="55532">MPSNQSNPSRRTRPFGIALRSALMLAACAMGVANPAAADQRAQYDAVQPKSIVELQPFRSEASAKLPGSDTVVRLISLNPTINAWFLLQVGKQYYHLENPNPGGQKVSLGAGPSLTLSGSGGASCAPWGNPSELAQAAASRRPFATICGGRLYLRNRVAGSTLSMPRGAPAGGGQSAGGPPSAALAGAPSAIRANMGLGLSGTPQGQMTMGAWHPVSGLAGVFASAIQPRAISPSVLQGPGTVNALDGSELSSTVYLVAFDLSRYDLGFAVGTQDPNLQWSPRPPGSVRAAGLPGPDGVSTPAPLAPLGMVSPNLAGRTVATFAGGFKRRQGAFKWGPFATVNGGSHYGFVEQGVIFSKLQPGLSTLYALKNGPVQMKTWTKSDNGQLSKVRFARQNGVALIEGGVPGRYVTQWGPGNWSGSADAKLRTLRAGACMITKGGKRFLAYAYFPSATPSVMARTFQAYGCSYAMLLDMNAPELTYLALYVNSGGTTYIEHMVPQMAASDKRGGAGAIPKFLGATDSRDMFYVLRKR</sequence>
<evidence type="ECO:0008006" key="5">
    <source>
        <dbReference type="Google" id="ProtNLM"/>
    </source>
</evidence>
<reference evidence="3 4" key="1">
    <citation type="submission" date="2020-01" db="EMBL/GenBank/DDBJ databases">
        <authorList>
            <person name="Chen S."/>
        </authorList>
    </citation>
    <scope>NUCLEOTIDE SEQUENCE [LARGE SCALE GENOMIC DNA]</scope>
    <source>
        <strain evidence="3 4">GS-10</strain>
    </source>
</reference>
<evidence type="ECO:0000313" key="3">
    <source>
        <dbReference type="EMBL" id="MYM57121.1"/>
    </source>
</evidence>
<keyword evidence="2" id="KW-0732">Signal</keyword>
<dbReference type="AlphaFoldDB" id="A0A6L8LM44"/>
<dbReference type="Proteomes" id="UP000479043">
    <property type="component" value="Unassembled WGS sequence"/>
</dbReference>
<evidence type="ECO:0000313" key="4">
    <source>
        <dbReference type="Proteomes" id="UP000479043"/>
    </source>
</evidence>